<proteinExistence type="predicted"/>
<dbReference type="PROSITE" id="PS50026">
    <property type="entry name" value="EGF_3"/>
    <property type="match status" value="1"/>
</dbReference>
<sequence>MILYLISPYAGFHKDICSAPRTTRQQLFMRGELGYLDVSKIGTNRVDDSFECIFKCLSHPACLSVNLASSKGFDHDGKFWCELLPSDKYRNFTKYSENKSSHHFVIKTSCSSSPCQNEGTCVPNYNSGTFECLCKKGFIGDFCEKGLESCKDTYSFYKSNASELVTLYFRNSTTASVLCQMGDFGCGDGGWTPVMKIDGNMNTFRYDSRYWTDTDEYNPSGGGSGFDSEETKLPTYWNTPFSKICLGMRVSEQLKFTVINRQADSLHSLIADGQYRATSLGRNKWKELAGSGDDKGAENGIKELVENEINISDKQSIAEILNSFFVDQPKKLVAALGLGSLTDPPTMTSISQGNSAFDLPRITQKRVVELLLSIPTHKATGDDGISAKILRIAAPAIAPSLTKLLNHCLSTQIFPNAWKIAKVTPVFKGNGSRNEKNNYRPISVLPILSKVLEKHICEYLVNFLKENDLFHPLQSGFRESHSTETALIRLVDQLLFNLDNDKATGLVFIDYKKAFDLIDHNLLLSKLKALGVGESSLPLFRDYLSGRPQYVNIDGHHSTQRALTLGVPQGSILGPILFLVFINDLPATLQHSVADIYADDTTISYSTHYTTAPNDISVGLQTDIDEILNWSADNRMILNETKTKSMLVTGKRLAKKMEQSTLQLNVNSTELEQVNSHKLLGVTIDSQLTFDQHVENLCTKLSQRIAVLRKIRRFLPIDQRKLYYNAMIKQTMLYASTIWTSCSAENLQKVFKLQKRAARVILGADTKANSVQLFRKLDWVPFFHEAKVNRSLMVYKRLSGDCPPYMSQMLVRNADINERSSRHGQLNLVCPRFKRESEGGRSFTGSTSRLWNTLPLDIRMKPTIKCFKKAMLDFFKNSYKRLEHFIL</sequence>
<evidence type="ECO:0000259" key="2">
    <source>
        <dbReference type="PROSITE" id="PS50026"/>
    </source>
</evidence>
<keyword evidence="1" id="KW-1015">Disulfide bond</keyword>
<evidence type="ECO:0000313" key="5">
    <source>
        <dbReference type="Proteomes" id="UP000225706"/>
    </source>
</evidence>
<dbReference type="SUPFAM" id="SSF56672">
    <property type="entry name" value="DNA/RNA polymerases"/>
    <property type="match status" value="1"/>
</dbReference>
<evidence type="ECO:0000313" key="4">
    <source>
        <dbReference type="EMBL" id="PFX31817.1"/>
    </source>
</evidence>
<dbReference type="PROSITE" id="PS00022">
    <property type="entry name" value="EGF_1"/>
    <property type="match status" value="1"/>
</dbReference>
<feature type="domain" description="EGF-like" evidence="2">
    <location>
        <begin position="106"/>
        <end position="144"/>
    </location>
</feature>
<feature type="disulfide bond" evidence="1">
    <location>
        <begin position="134"/>
        <end position="143"/>
    </location>
</feature>
<dbReference type="EMBL" id="LSMT01000031">
    <property type="protein sequence ID" value="PFX31817.1"/>
    <property type="molecule type" value="Genomic_DNA"/>
</dbReference>
<organism evidence="4 5">
    <name type="scientific">Stylophora pistillata</name>
    <name type="common">Smooth cauliflower coral</name>
    <dbReference type="NCBI Taxonomy" id="50429"/>
    <lineage>
        <taxon>Eukaryota</taxon>
        <taxon>Metazoa</taxon>
        <taxon>Cnidaria</taxon>
        <taxon>Anthozoa</taxon>
        <taxon>Hexacorallia</taxon>
        <taxon>Scleractinia</taxon>
        <taxon>Astrocoeniina</taxon>
        <taxon>Pocilloporidae</taxon>
        <taxon>Stylophora</taxon>
    </lineage>
</organism>
<dbReference type="PANTHER" id="PTHR33332">
    <property type="entry name" value="REVERSE TRANSCRIPTASE DOMAIN-CONTAINING PROTEIN"/>
    <property type="match status" value="1"/>
</dbReference>
<dbReference type="SUPFAM" id="SSF57196">
    <property type="entry name" value="EGF/Laminin"/>
    <property type="match status" value="1"/>
</dbReference>
<evidence type="ECO:0000256" key="1">
    <source>
        <dbReference type="PROSITE-ProRule" id="PRU00076"/>
    </source>
</evidence>
<keyword evidence="4" id="KW-0548">Nucleotidyltransferase</keyword>
<gene>
    <name evidence="4" type="primary">RTase</name>
    <name evidence="4" type="ORF">AWC38_SpisGene3375</name>
</gene>
<dbReference type="PROSITE" id="PS50878">
    <property type="entry name" value="RT_POL"/>
    <property type="match status" value="1"/>
</dbReference>
<feature type="domain" description="Reverse transcriptase" evidence="3">
    <location>
        <begin position="407"/>
        <end position="684"/>
    </location>
</feature>
<dbReference type="SMART" id="SM00181">
    <property type="entry name" value="EGF"/>
    <property type="match status" value="1"/>
</dbReference>
<keyword evidence="1" id="KW-0245">EGF-like domain</keyword>
<dbReference type="Pfam" id="PF00008">
    <property type="entry name" value="EGF"/>
    <property type="match status" value="1"/>
</dbReference>
<dbReference type="Pfam" id="PF00078">
    <property type="entry name" value="RVT_1"/>
    <property type="match status" value="1"/>
</dbReference>
<keyword evidence="5" id="KW-1185">Reference proteome</keyword>
<protein>
    <submittedName>
        <fullName evidence="4">Putative RNA-directed DNA polymerase from transposon BS</fullName>
    </submittedName>
</protein>
<dbReference type="CDD" id="cd00054">
    <property type="entry name" value="EGF_CA"/>
    <property type="match status" value="1"/>
</dbReference>
<reference evidence="5" key="1">
    <citation type="journal article" date="2017" name="bioRxiv">
        <title>Comparative analysis of the genomes of Stylophora pistillata and Acropora digitifera provides evidence for extensive differences between species of corals.</title>
        <authorList>
            <person name="Voolstra C.R."/>
            <person name="Li Y."/>
            <person name="Liew Y.J."/>
            <person name="Baumgarten S."/>
            <person name="Zoccola D."/>
            <person name="Flot J.-F."/>
            <person name="Tambutte S."/>
            <person name="Allemand D."/>
            <person name="Aranda M."/>
        </authorList>
    </citation>
    <scope>NUCLEOTIDE SEQUENCE [LARGE SCALE GENOMIC DNA]</scope>
</reference>
<comment type="caution">
    <text evidence="4">The sequence shown here is derived from an EMBL/GenBank/DDBJ whole genome shotgun (WGS) entry which is preliminary data.</text>
</comment>
<name>A0A2B4STK3_STYPI</name>
<keyword evidence="4" id="KW-0695">RNA-directed DNA polymerase</keyword>
<dbReference type="InterPro" id="IPR000477">
    <property type="entry name" value="RT_dom"/>
</dbReference>
<accession>A0A2B4STK3</accession>
<dbReference type="InterPro" id="IPR043502">
    <property type="entry name" value="DNA/RNA_pol_sf"/>
</dbReference>
<dbReference type="InterPro" id="IPR000742">
    <property type="entry name" value="EGF"/>
</dbReference>
<feature type="disulfide bond" evidence="1">
    <location>
        <begin position="115"/>
        <end position="132"/>
    </location>
</feature>
<dbReference type="CDD" id="cd01650">
    <property type="entry name" value="RT_nLTR_like"/>
    <property type="match status" value="1"/>
</dbReference>
<dbReference type="PROSITE" id="PS01186">
    <property type="entry name" value="EGF_2"/>
    <property type="match status" value="1"/>
</dbReference>
<dbReference type="AlphaFoldDB" id="A0A2B4STK3"/>
<dbReference type="GO" id="GO:0003964">
    <property type="term" value="F:RNA-directed DNA polymerase activity"/>
    <property type="evidence" value="ECO:0007669"/>
    <property type="project" value="UniProtKB-KW"/>
</dbReference>
<comment type="caution">
    <text evidence="1">Lacks conserved residue(s) required for the propagation of feature annotation.</text>
</comment>
<dbReference type="OrthoDB" id="5946752at2759"/>
<evidence type="ECO:0000259" key="3">
    <source>
        <dbReference type="PROSITE" id="PS50878"/>
    </source>
</evidence>
<dbReference type="Gene3D" id="2.10.25.10">
    <property type="entry name" value="Laminin"/>
    <property type="match status" value="1"/>
</dbReference>
<keyword evidence="4" id="KW-0808">Transferase</keyword>
<dbReference type="Proteomes" id="UP000225706">
    <property type="component" value="Unassembled WGS sequence"/>
</dbReference>